<evidence type="ECO:0000313" key="2">
    <source>
        <dbReference type="Proteomes" id="UP000325579"/>
    </source>
</evidence>
<dbReference type="PANTHER" id="PTHR46224:SF64">
    <property type="entry name" value="IQ MOTIF AND ANKYRIN REPEAT DOMAIN-CONTAINING PROTEIN 1"/>
    <property type="match status" value="1"/>
</dbReference>
<dbReference type="InterPro" id="IPR036770">
    <property type="entry name" value="Ankyrin_rpt-contain_sf"/>
</dbReference>
<dbReference type="EMBL" id="ML736865">
    <property type="protein sequence ID" value="KAE8398183.1"/>
    <property type="molecule type" value="Genomic_DNA"/>
</dbReference>
<accession>A0A5N6HM88</accession>
<protein>
    <submittedName>
        <fullName evidence="1">Uncharacterized protein</fullName>
    </submittedName>
</protein>
<name>A0A5N7CX61_9EURO</name>
<organism evidence="1 2">
    <name type="scientific">Aspergillus pseudonomiae</name>
    <dbReference type="NCBI Taxonomy" id="1506151"/>
    <lineage>
        <taxon>Eukaryota</taxon>
        <taxon>Fungi</taxon>
        <taxon>Dikarya</taxon>
        <taxon>Ascomycota</taxon>
        <taxon>Pezizomycotina</taxon>
        <taxon>Eurotiomycetes</taxon>
        <taxon>Eurotiomycetidae</taxon>
        <taxon>Eurotiales</taxon>
        <taxon>Aspergillaceae</taxon>
        <taxon>Aspergillus</taxon>
        <taxon>Aspergillus subgen. Circumdati</taxon>
    </lineage>
</organism>
<dbReference type="AlphaFoldDB" id="A0A5N7CX61"/>
<dbReference type="SUPFAM" id="SSF48403">
    <property type="entry name" value="Ankyrin repeat"/>
    <property type="match status" value="1"/>
</dbReference>
<keyword evidence="2" id="KW-1185">Reference proteome</keyword>
<reference evidence="1 2" key="1">
    <citation type="submission" date="2019-04" db="EMBL/GenBank/DDBJ databases">
        <authorList>
            <consortium name="DOE Joint Genome Institute"/>
            <person name="Mondo S."/>
            <person name="Kjaerbolling I."/>
            <person name="Vesth T."/>
            <person name="Frisvad J.C."/>
            <person name="Nybo J.L."/>
            <person name="Theobald S."/>
            <person name="Kildgaard S."/>
            <person name="Isbrandt T."/>
            <person name="Kuo A."/>
            <person name="Sato A."/>
            <person name="Lyhne E.K."/>
            <person name="Kogle M.E."/>
            <person name="Wiebenga A."/>
            <person name="Kun R.S."/>
            <person name="Lubbers R.J."/>
            <person name="Makela M.R."/>
            <person name="Barry K."/>
            <person name="Chovatia M."/>
            <person name="Clum A."/>
            <person name="Daum C."/>
            <person name="Haridas S."/>
            <person name="He G."/>
            <person name="LaButti K."/>
            <person name="Lipzen A."/>
            <person name="Riley R."/>
            <person name="Salamov A."/>
            <person name="Simmons B.A."/>
            <person name="Magnuson J.K."/>
            <person name="Henrissat B."/>
            <person name="Mortensen U.H."/>
            <person name="Larsen T.O."/>
            <person name="Devries R.P."/>
            <person name="Grigoriev I.V."/>
            <person name="Machida M."/>
            <person name="Baker S.E."/>
            <person name="Andersen M.R."/>
            <person name="Cantor M.N."/>
            <person name="Hua S.X."/>
        </authorList>
    </citation>
    <scope>NUCLEOTIDE SEQUENCE [LARGE SCALE GENOMIC DNA]</scope>
    <source>
        <strain evidence="1 2">CBS 119388</strain>
    </source>
</reference>
<dbReference type="PROSITE" id="PS50297">
    <property type="entry name" value="ANK_REP_REGION"/>
    <property type="match status" value="1"/>
</dbReference>
<accession>A0A5N7CX61</accession>
<evidence type="ECO:0000313" key="1">
    <source>
        <dbReference type="EMBL" id="KAE8398183.1"/>
    </source>
</evidence>
<gene>
    <name evidence="1" type="ORF">BDV37DRAFT_276357</name>
</gene>
<dbReference type="InterPro" id="IPR051616">
    <property type="entry name" value="Cul2-RING_E3_ligase_SR"/>
</dbReference>
<dbReference type="PANTHER" id="PTHR46224">
    <property type="entry name" value="ANKYRIN REPEAT FAMILY PROTEIN"/>
    <property type="match status" value="1"/>
</dbReference>
<dbReference type="SMART" id="SM00248">
    <property type="entry name" value="ANK"/>
    <property type="match status" value="3"/>
</dbReference>
<dbReference type="InterPro" id="IPR002110">
    <property type="entry name" value="Ankyrin_rpt"/>
</dbReference>
<sequence>MANPYKKLRLAIEAGDCPKTKKHLDNGIPATIEHFVIATPNRDYAILELFVSHCWDINTDVNDFIPSALVLTNYTFEDKKLLEWFLNHSADPNKTCRIRDCTPLSYAVRDAPHEIIQLSLSKGGQIHHGFAVLQFVYNQELRYNKLQIKKVLDADSLNYLMNERSGLGTPLHYVVRCGSVETVEFLLDKGSVPEMSRRISDDSPIYFALVDIHDIHDSSLVGEVFLFTS</sequence>
<dbReference type="Proteomes" id="UP000325579">
    <property type="component" value="Unassembled WGS sequence"/>
</dbReference>
<proteinExistence type="predicted"/>
<dbReference type="PROSITE" id="PS50088">
    <property type="entry name" value="ANK_REPEAT"/>
    <property type="match status" value="1"/>
</dbReference>
<dbReference type="RefSeq" id="XP_031935502.1">
    <property type="nucleotide sequence ID" value="XM_032085550.1"/>
</dbReference>
<dbReference type="OrthoDB" id="426293at2759"/>
<dbReference type="Pfam" id="PF00023">
    <property type="entry name" value="Ank"/>
    <property type="match status" value="1"/>
</dbReference>
<dbReference type="GeneID" id="43670241"/>
<dbReference type="Gene3D" id="1.25.40.20">
    <property type="entry name" value="Ankyrin repeat-containing domain"/>
    <property type="match status" value="1"/>
</dbReference>